<sequence length="90" mass="9740">MQCIRAFGDRSLDGHGKSNVCIWFTAVRLCIAPARAGFAGCGGEKTHYDDAKPIGTTGSWLSSVATTLPLFFLDDIAMQHLPDIVPLLFQ</sequence>
<dbReference type="AlphaFoldDB" id="A0A060HF14"/>
<dbReference type="RefSeq" id="WP_020853068.1">
    <property type="nucleotide sequence ID" value="NZ_CP006696.1"/>
</dbReference>
<dbReference type="PATRIC" id="fig|155920.8.peg.2499"/>
<dbReference type="EMBL" id="CP006696">
    <property type="protein sequence ID" value="AIC11532.1"/>
    <property type="molecule type" value="Genomic_DNA"/>
</dbReference>
<gene>
    <name evidence="1" type="ORF">D934_10665</name>
</gene>
<protein>
    <submittedName>
        <fullName evidence="1">Uncharacterized protein</fullName>
    </submittedName>
</protein>
<accession>A0A060HF14</accession>
<evidence type="ECO:0000313" key="1">
    <source>
        <dbReference type="EMBL" id="AIC11532.1"/>
    </source>
</evidence>
<name>A0A060HF14_XYLFS</name>
<evidence type="ECO:0000313" key="2">
    <source>
        <dbReference type="Proteomes" id="UP000027215"/>
    </source>
</evidence>
<proteinExistence type="predicted"/>
<dbReference type="KEGG" id="xfs:D934_10665"/>
<dbReference type="Proteomes" id="UP000027215">
    <property type="component" value="Chromosome"/>
</dbReference>
<dbReference type="HOGENOM" id="CLU_2605262_0_0_6"/>
<organism evidence="1 2">
    <name type="scientific">Xylella fastidiosa subsp. sandyi Ann-1</name>
    <dbReference type="NCBI Taxonomy" id="155920"/>
    <lineage>
        <taxon>Bacteria</taxon>
        <taxon>Pseudomonadati</taxon>
        <taxon>Pseudomonadota</taxon>
        <taxon>Gammaproteobacteria</taxon>
        <taxon>Lysobacterales</taxon>
        <taxon>Lysobacteraceae</taxon>
        <taxon>Xylella</taxon>
    </lineage>
</organism>
<reference evidence="1 2" key="1">
    <citation type="submission" date="2013-08" db="EMBL/GenBank/DDBJ databases">
        <authorList>
            <person name="Stouthamer R."/>
            <person name="Nunney L."/>
        </authorList>
    </citation>
    <scope>NUCLEOTIDE SEQUENCE [LARGE SCALE GENOMIC DNA]</scope>
    <source>
        <strain evidence="2">ann-1</strain>
    </source>
</reference>